<gene>
    <name evidence="1" type="ORF">WDJ61_10110</name>
</gene>
<dbReference type="RefSeq" id="WP_338749310.1">
    <property type="nucleotide sequence ID" value="NZ_CP147404.1"/>
</dbReference>
<evidence type="ECO:0000313" key="2">
    <source>
        <dbReference type="Proteomes" id="UP001387364"/>
    </source>
</evidence>
<reference evidence="1 2" key="1">
    <citation type="submission" date="2024-02" db="EMBL/GenBank/DDBJ databases">
        <title>Seven novel Bacillus-like species.</title>
        <authorList>
            <person name="Liu G."/>
        </authorList>
    </citation>
    <scope>NUCLEOTIDE SEQUENCE [LARGE SCALE GENOMIC DNA]</scope>
    <source>
        <strain evidence="1 2">FJAT-52991</strain>
    </source>
</reference>
<protein>
    <recommendedName>
        <fullName evidence="3">DUF4367 domain-containing protein</fullName>
    </recommendedName>
</protein>
<name>A0ABZ2N1R0_9BACI</name>
<evidence type="ECO:0008006" key="3">
    <source>
        <dbReference type="Google" id="ProtNLM"/>
    </source>
</evidence>
<accession>A0ABZ2N1R0</accession>
<keyword evidence="2" id="KW-1185">Reference proteome</keyword>
<proteinExistence type="predicted"/>
<sequence length="121" mass="14323">MFFNIIDYPFSLFIMPEHFSEADDDQYVTTYKDLTIRTFFNETKKAHLPFVHEDVTYETAPKIDGNAYAVGYLYSGTKQEYKDDVWKYFLYNDVKNKVNIQDVYTNIFSTVEEVAQIPKPK</sequence>
<evidence type="ECO:0000313" key="1">
    <source>
        <dbReference type="EMBL" id="WXB91631.1"/>
    </source>
</evidence>
<dbReference type="Proteomes" id="UP001387364">
    <property type="component" value="Chromosome"/>
</dbReference>
<dbReference type="EMBL" id="CP147404">
    <property type="protein sequence ID" value="WXB91631.1"/>
    <property type="molecule type" value="Genomic_DNA"/>
</dbReference>
<organism evidence="1 2">
    <name type="scientific">Bacillus kandeliae</name>
    <dbReference type="NCBI Taxonomy" id="3129297"/>
    <lineage>
        <taxon>Bacteria</taxon>
        <taxon>Bacillati</taxon>
        <taxon>Bacillota</taxon>
        <taxon>Bacilli</taxon>
        <taxon>Bacillales</taxon>
        <taxon>Bacillaceae</taxon>
        <taxon>Bacillus</taxon>
    </lineage>
</organism>